<feature type="transmembrane region" description="Helical" evidence="13">
    <location>
        <begin position="270"/>
        <end position="296"/>
    </location>
</feature>
<dbReference type="AlphaFoldDB" id="A0A369UJT8"/>
<dbReference type="SUPFAM" id="SSF103473">
    <property type="entry name" value="MFS general substrate transporter"/>
    <property type="match status" value="1"/>
</dbReference>
<dbReference type="PROSITE" id="PS00217">
    <property type="entry name" value="SUGAR_TRANSPORT_2"/>
    <property type="match status" value="1"/>
</dbReference>
<feature type="transmembrane region" description="Helical" evidence="13">
    <location>
        <begin position="311"/>
        <end position="333"/>
    </location>
</feature>
<dbReference type="RefSeq" id="WP_114846575.1">
    <property type="nucleotide sequence ID" value="NZ_KZ857179.1"/>
</dbReference>
<evidence type="ECO:0000256" key="11">
    <source>
        <dbReference type="ARBA" id="ARBA00076792"/>
    </source>
</evidence>
<evidence type="ECO:0000256" key="1">
    <source>
        <dbReference type="ARBA" id="ARBA00004651"/>
    </source>
</evidence>
<dbReference type="Proteomes" id="UP000253782">
    <property type="component" value="Unassembled WGS sequence"/>
</dbReference>
<dbReference type="PROSITE" id="PS00216">
    <property type="entry name" value="SUGAR_TRANSPORT_1"/>
    <property type="match status" value="1"/>
</dbReference>
<keyword evidence="8 13" id="KW-0472">Membrane</keyword>
<dbReference type="PROSITE" id="PS50850">
    <property type="entry name" value="MFS"/>
    <property type="match status" value="1"/>
</dbReference>
<organism evidence="15 16">
    <name type="scientific">Dyella tabacisoli</name>
    <dbReference type="NCBI Taxonomy" id="2282381"/>
    <lineage>
        <taxon>Bacteria</taxon>
        <taxon>Pseudomonadati</taxon>
        <taxon>Pseudomonadota</taxon>
        <taxon>Gammaproteobacteria</taxon>
        <taxon>Lysobacterales</taxon>
        <taxon>Rhodanobacteraceae</taxon>
        <taxon>Dyella</taxon>
    </lineage>
</organism>
<feature type="transmembrane region" description="Helical" evidence="13">
    <location>
        <begin position="20"/>
        <end position="38"/>
    </location>
</feature>
<evidence type="ECO:0000256" key="6">
    <source>
        <dbReference type="ARBA" id="ARBA00022692"/>
    </source>
</evidence>
<dbReference type="PANTHER" id="PTHR48023">
    <property type="entry name" value="D-XYLOSE-PROTON SYMPORTER-LIKE 2"/>
    <property type="match status" value="1"/>
</dbReference>
<evidence type="ECO:0000256" key="7">
    <source>
        <dbReference type="ARBA" id="ARBA00022989"/>
    </source>
</evidence>
<dbReference type="PANTHER" id="PTHR48023:SF4">
    <property type="entry name" value="D-XYLOSE-PROTON SYMPORTER-LIKE 2"/>
    <property type="match status" value="1"/>
</dbReference>
<keyword evidence="6 13" id="KW-0812">Transmembrane</keyword>
<evidence type="ECO:0000259" key="14">
    <source>
        <dbReference type="PROSITE" id="PS50850"/>
    </source>
</evidence>
<protein>
    <recommendedName>
        <fullName evidence="10">D-xylose-proton symporter</fullName>
    </recommendedName>
    <alternativeName>
        <fullName evidence="11">D-xylose transporter</fullName>
    </alternativeName>
</protein>
<dbReference type="InterPro" id="IPR036259">
    <property type="entry name" value="MFS_trans_sf"/>
</dbReference>
<dbReference type="NCBIfam" id="TIGR00879">
    <property type="entry name" value="SP"/>
    <property type="match status" value="1"/>
</dbReference>
<evidence type="ECO:0000256" key="2">
    <source>
        <dbReference type="ARBA" id="ARBA00010992"/>
    </source>
</evidence>
<dbReference type="InterPro" id="IPR003663">
    <property type="entry name" value="Sugar/inositol_transpt"/>
</dbReference>
<name>A0A369UJT8_9GAMM</name>
<dbReference type="EMBL" id="QQAH01000015">
    <property type="protein sequence ID" value="RDD80787.1"/>
    <property type="molecule type" value="Genomic_DNA"/>
</dbReference>
<dbReference type="FunFam" id="1.20.1250.20:FF:000122">
    <property type="entry name" value="D-xylose transporter XylE"/>
    <property type="match status" value="1"/>
</dbReference>
<reference evidence="15 16" key="1">
    <citation type="submission" date="2018-07" db="EMBL/GenBank/DDBJ databases">
        <title>Dyella tabacisoli L4-6T, whole genome shotgun sequence.</title>
        <authorList>
            <person name="Zhou X.-K."/>
            <person name="Li W.-J."/>
            <person name="Duan Y.-Q."/>
        </authorList>
    </citation>
    <scope>NUCLEOTIDE SEQUENCE [LARGE SCALE GENOMIC DNA]</scope>
    <source>
        <strain evidence="15 16">L4-6</strain>
    </source>
</reference>
<evidence type="ECO:0000256" key="8">
    <source>
        <dbReference type="ARBA" id="ARBA00023136"/>
    </source>
</evidence>
<evidence type="ECO:0000256" key="9">
    <source>
        <dbReference type="ARBA" id="ARBA00050593"/>
    </source>
</evidence>
<sequence length="477" mass="50570">MNNVTNKVDESAELEQHATARVVLIASAAALGGFLFGFDTAVINGAVDAIRGGFGLGAAHIGFAVSCALLGSAAGAWYAGPLADRWGRVRTMQVAAVLLALSALGSGLVSGVWDLMLWRVVGGIGVGMASVIAPTYIAEVSPAQIRGRLGSLQQLAIVLGIFAALLSDAWLAGSAGGASKPLWLGLAAWRWMFLVAVIPALIYGTLVLGVPESPRHLVAKGRLAEAKHVLRQVLDMRSESALDRKLHDIEQSLRSEYRPRLRDLRGSSAGLLPVVWIGILLSVFQQFVGINVIFYYSSTLWHSVGFSEADAFSITVVTSVVNVLVTLLAIALVDRIGRKPLLTIGSAGMAITLGLMAWCFSQASGSGATLSLPAPWNIIALVAANAYVVFFGLSWGPMVWVLLGEMFPNRIRAMALAVAACAQWLANFTITSSFPALAELGLSFAYGLYALFALLSLAFVLLAVRETKGMELEDMRE</sequence>
<evidence type="ECO:0000313" key="15">
    <source>
        <dbReference type="EMBL" id="RDD80787.1"/>
    </source>
</evidence>
<comment type="subcellular location">
    <subcellularLocation>
        <location evidence="1">Cell membrane</location>
        <topology evidence="1">Multi-pass membrane protein</topology>
    </subcellularLocation>
</comment>
<feature type="transmembrane region" description="Helical" evidence="13">
    <location>
        <begin position="415"/>
        <end position="438"/>
    </location>
</feature>
<dbReference type="InterPro" id="IPR050820">
    <property type="entry name" value="MFS_Sugar_Transporter"/>
</dbReference>
<keyword evidence="3 12" id="KW-0813">Transport</keyword>
<feature type="transmembrane region" description="Helical" evidence="13">
    <location>
        <begin position="340"/>
        <end position="358"/>
    </location>
</feature>
<proteinExistence type="inferred from homology"/>
<comment type="similarity">
    <text evidence="2 12">Belongs to the major facilitator superfamily. Sugar transporter (TC 2.A.1.1) family.</text>
</comment>
<evidence type="ECO:0000256" key="5">
    <source>
        <dbReference type="ARBA" id="ARBA00022597"/>
    </source>
</evidence>
<evidence type="ECO:0000313" key="16">
    <source>
        <dbReference type="Proteomes" id="UP000253782"/>
    </source>
</evidence>
<feature type="transmembrane region" description="Helical" evidence="13">
    <location>
        <begin position="116"/>
        <end position="137"/>
    </location>
</feature>
<evidence type="ECO:0000256" key="10">
    <source>
        <dbReference type="ARBA" id="ARBA00070440"/>
    </source>
</evidence>
<evidence type="ECO:0000256" key="3">
    <source>
        <dbReference type="ARBA" id="ARBA00022448"/>
    </source>
</evidence>
<dbReference type="PRINTS" id="PR00171">
    <property type="entry name" value="SUGRTRNSPORT"/>
</dbReference>
<dbReference type="GO" id="GO:0005886">
    <property type="term" value="C:plasma membrane"/>
    <property type="evidence" value="ECO:0007669"/>
    <property type="project" value="UniProtKB-SubCell"/>
</dbReference>
<evidence type="ECO:0000256" key="12">
    <source>
        <dbReference type="RuleBase" id="RU003346"/>
    </source>
</evidence>
<dbReference type="InterPro" id="IPR020846">
    <property type="entry name" value="MFS_dom"/>
</dbReference>
<evidence type="ECO:0000256" key="13">
    <source>
        <dbReference type="SAM" id="Phobius"/>
    </source>
</evidence>
<accession>A0A369UJT8</accession>
<dbReference type="GO" id="GO:0022857">
    <property type="term" value="F:transmembrane transporter activity"/>
    <property type="evidence" value="ECO:0007669"/>
    <property type="project" value="InterPro"/>
</dbReference>
<dbReference type="Gene3D" id="1.20.1250.20">
    <property type="entry name" value="MFS general substrate transporter like domains"/>
    <property type="match status" value="2"/>
</dbReference>
<evidence type="ECO:0000256" key="4">
    <source>
        <dbReference type="ARBA" id="ARBA00022475"/>
    </source>
</evidence>
<feature type="transmembrane region" description="Helical" evidence="13">
    <location>
        <begin position="149"/>
        <end position="171"/>
    </location>
</feature>
<feature type="domain" description="Major facilitator superfamily (MFS) profile" evidence="14">
    <location>
        <begin position="25"/>
        <end position="468"/>
    </location>
</feature>
<dbReference type="Pfam" id="PF00083">
    <property type="entry name" value="Sugar_tr"/>
    <property type="match status" value="1"/>
</dbReference>
<dbReference type="InterPro" id="IPR005828">
    <property type="entry name" value="MFS_sugar_transport-like"/>
</dbReference>
<feature type="transmembrane region" description="Helical" evidence="13">
    <location>
        <begin position="378"/>
        <end position="403"/>
    </location>
</feature>
<dbReference type="InterPro" id="IPR005829">
    <property type="entry name" value="Sugar_transporter_CS"/>
</dbReference>
<feature type="transmembrane region" description="Helical" evidence="13">
    <location>
        <begin position="91"/>
        <end position="110"/>
    </location>
</feature>
<feature type="transmembrane region" description="Helical" evidence="13">
    <location>
        <begin position="58"/>
        <end position="79"/>
    </location>
</feature>
<keyword evidence="5" id="KW-0762">Sugar transport</keyword>
<feature type="transmembrane region" description="Helical" evidence="13">
    <location>
        <begin position="191"/>
        <end position="210"/>
    </location>
</feature>
<comment type="catalytic activity">
    <reaction evidence="9">
        <text>D-xylose(in) + H(+)(in) = D-xylose(out) + H(+)(out)</text>
        <dbReference type="Rhea" id="RHEA:28959"/>
        <dbReference type="ChEBI" id="CHEBI:15378"/>
        <dbReference type="ChEBI" id="CHEBI:53455"/>
    </reaction>
    <physiologicalReaction direction="right-to-left" evidence="9">
        <dbReference type="Rhea" id="RHEA:28961"/>
    </physiologicalReaction>
</comment>
<gene>
    <name evidence="15" type="ORF">DVJ77_16000</name>
</gene>
<feature type="transmembrane region" description="Helical" evidence="13">
    <location>
        <begin position="444"/>
        <end position="464"/>
    </location>
</feature>
<comment type="caution">
    <text evidence="15">The sequence shown here is derived from an EMBL/GenBank/DDBJ whole genome shotgun (WGS) entry which is preliminary data.</text>
</comment>
<keyword evidence="4" id="KW-1003">Cell membrane</keyword>
<keyword evidence="16" id="KW-1185">Reference proteome</keyword>
<keyword evidence="7 13" id="KW-1133">Transmembrane helix</keyword>
<dbReference type="OrthoDB" id="5368493at2"/>